<name>A0A5J4RFQ1_9ZZZZ</name>
<dbReference type="Pfam" id="PF12099">
    <property type="entry name" value="DUF3575"/>
    <property type="match status" value="1"/>
</dbReference>
<comment type="caution">
    <text evidence="1">The sequence shown here is derived from an EMBL/GenBank/DDBJ whole genome shotgun (WGS) entry which is preliminary data.</text>
</comment>
<protein>
    <recommendedName>
        <fullName evidence="2">DUF3575 domain-containing protein</fullName>
    </recommendedName>
</protein>
<accession>A0A5J4RFQ1</accession>
<sequence length="422" mass="49104">MNRLLTLAILSLLSVKLLAVMPIRENTAYRDSIYRQIIKEGGSQFNCYLSYLQGNSQVVRYIANNTQELDRLDEFIQKAVTESSIYISKIYITGYSSIEGTYLYNEQLSQKRIKDFINFVNREYNLCNLYPVESAGKGEDWETLRTLIAGSSISERNEMIQIINSVKNPDEREMRLRVLNGGRAYKKIYDEFYPLLRRVNIRVEYDMHRMIEDITDSDDVLGAKIDSLLQQKAERKKASGSILFKTNLMSWVGITPDIKYRTFMPNVAAEIYLNDLWSVVGSITYSYWNYDKNKQFWGVSGYSIESRYWLNRSYDLLWSDTELGLYIGGYVQGGDYDYCLDVKETRRTDNYTGIYAQAGLSMGYHLQINPVWGIEIGLRGGYQYSQTKIYDIQSPKYFLKDKLTENKLKVDGLNLSVTYKFR</sequence>
<reference evidence="1" key="1">
    <citation type="submission" date="2019-03" db="EMBL/GenBank/DDBJ databases">
        <title>Single cell metagenomics reveals metabolic interactions within the superorganism composed of flagellate Streblomastix strix and complex community of Bacteroidetes bacteria on its surface.</title>
        <authorList>
            <person name="Treitli S.C."/>
            <person name="Kolisko M."/>
            <person name="Husnik F."/>
            <person name="Keeling P."/>
            <person name="Hampl V."/>
        </authorList>
    </citation>
    <scope>NUCLEOTIDE SEQUENCE</scope>
    <source>
        <strain evidence="1">STM</strain>
    </source>
</reference>
<evidence type="ECO:0008006" key="2">
    <source>
        <dbReference type="Google" id="ProtNLM"/>
    </source>
</evidence>
<dbReference type="InterPro" id="IPR021958">
    <property type="entry name" value="DUF3575"/>
</dbReference>
<dbReference type="EMBL" id="SNRY01001188">
    <property type="protein sequence ID" value="KAA6332847.1"/>
    <property type="molecule type" value="Genomic_DNA"/>
</dbReference>
<dbReference type="AlphaFoldDB" id="A0A5J4RFQ1"/>
<gene>
    <name evidence="1" type="ORF">EZS27_018688</name>
</gene>
<evidence type="ECO:0000313" key="1">
    <source>
        <dbReference type="EMBL" id="KAA6332847.1"/>
    </source>
</evidence>
<proteinExistence type="predicted"/>
<organism evidence="1">
    <name type="scientific">termite gut metagenome</name>
    <dbReference type="NCBI Taxonomy" id="433724"/>
    <lineage>
        <taxon>unclassified sequences</taxon>
        <taxon>metagenomes</taxon>
        <taxon>organismal metagenomes</taxon>
    </lineage>
</organism>